<comment type="caution">
    <text evidence="2">The sequence shown here is derived from an EMBL/GenBank/DDBJ whole genome shotgun (WGS) entry which is preliminary data.</text>
</comment>
<organism evidence="2 3">
    <name type="scientific">Candidatus Wolfebacteria bacterium RIFCSPLOWO2_01_FULL_45_19</name>
    <dbReference type="NCBI Taxonomy" id="1802557"/>
    <lineage>
        <taxon>Bacteria</taxon>
        <taxon>Candidatus Wolfeibacteriota</taxon>
    </lineage>
</organism>
<reference evidence="2 3" key="1">
    <citation type="journal article" date="2016" name="Nat. Commun.">
        <title>Thousands of microbial genomes shed light on interconnected biogeochemical processes in an aquifer system.</title>
        <authorList>
            <person name="Anantharaman K."/>
            <person name="Brown C.T."/>
            <person name="Hug L.A."/>
            <person name="Sharon I."/>
            <person name="Castelle C.J."/>
            <person name="Probst A.J."/>
            <person name="Thomas B.C."/>
            <person name="Singh A."/>
            <person name="Wilkins M.J."/>
            <person name="Karaoz U."/>
            <person name="Brodie E.L."/>
            <person name="Williams K.H."/>
            <person name="Hubbard S.S."/>
            <person name="Banfield J.F."/>
        </authorList>
    </citation>
    <scope>NUCLEOTIDE SEQUENCE [LARGE SCALE GENOMIC DNA]</scope>
</reference>
<feature type="transmembrane region" description="Helical" evidence="1">
    <location>
        <begin position="56"/>
        <end position="76"/>
    </location>
</feature>
<protein>
    <submittedName>
        <fullName evidence="2">Uncharacterized protein</fullName>
    </submittedName>
</protein>
<dbReference type="AlphaFoldDB" id="A0A1F8DT30"/>
<accession>A0A1F8DT30</accession>
<feature type="transmembrane region" description="Helical" evidence="1">
    <location>
        <begin position="12"/>
        <end position="36"/>
    </location>
</feature>
<evidence type="ECO:0000256" key="1">
    <source>
        <dbReference type="SAM" id="Phobius"/>
    </source>
</evidence>
<name>A0A1F8DT30_9BACT</name>
<evidence type="ECO:0000313" key="3">
    <source>
        <dbReference type="Proteomes" id="UP000178946"/>
    </source>
</evidence>
<feature type="transmembrane region" description="Helical" evidence="1">
    <location>
        <begin position="96"/>
        <end position="118"/>
    </location>
</feature>
<dbReference type="EMBL" id="MGIR01000005">
    <property type="protein sequence ID" value="OGM90968.1"/>
    <property type="molecule type" value="Genomic_DNA"/>
</dbReference>
<dbReference type="Proteomes" id="UP000178946">
    <property type="component" value="Unassembled WGS sequence"/>
</dbReference>
<keyword evidence="1" id="KW-0812">Transmembrane</keyword>
<sequence length="121" mass="14218">MLEALREKINKWGVFWGIVYGLVSLGFYFTPWMLFILGLASFSTAIAFQNILFHEYRWQFVILGLLLAFTTVFIYFKKQGVRKITIADITRHRLFVGTLGFTFLITYLVLFWLVTFLFPPS</sequence>
<proteinExistence type="predicted"/>
<evidence type="ECO:0000313" key="2">
    <source>
        <dbReference type="EMBL" id="OGM90968.1"/>
    </source>
</evidence>
<gene>
    <name evidence="2" type="ORF">A3A20_00075</name>
</gene>
<dbReference type="STRING" id="1802557.A3A20_00075"/>
<keyword evidence="1" id="KW-1133">Transmembrane helix</keyword>
<keyword evidence="1" id="KW-0472">Membrane</keyword>